<evidence type="ECO:0000313" key="3">
    <source>
        <dbReference type="Proteomes" id="UP000009131"/>
    </source>
</evidence>
<organism evidence="2 3">
    <name type="scientific">Mixia osmundae (strain CBS 9802 / IAM 14324 / JCM 22182 / KY 12970)</name>
    <dbReference type="NCBI Taxonomy" id="764103"/>
    <lineage>
        <taxon>Eukaryota</taxon>
        <taxon>Fungi</taxon>
        <taxon>Dikarya</taxon>
        <taxon>Basidiomycota</taxon>
        <taxon>Pucciniomycotina</taxon>
        <taxon>Mixiomycetes</taxon>
        <taxon>Mixiales</taxon>
        <taxon>Mixiaceae</taxon>
        <taxon>Mixia</taxon>
    </lineage>
</organism>
<feature type="compositionally biased region" description="Polar residues" evidence="1">
    <location>
        <begin position="377"/>
        <end position="392"/>
    </location>
</feature>
<dbReference type="RefSeq" id="XP_014568162.1">
    <property type="nucleotide sequence ID" value="XM_014712676.1"/>
</dbReference>
<dbReference type="InterPro" id="IPR019152">
    <property type="entry name" value="DUF2046"/>
</dbReference>
<dbReference type="OrthoDB" id="78858at2759"/>
<dbReference type="AlphaFoldDB" id="G7DVW6"/>
<dbReference type="EMBL" id="BABT02000046">
    <property type="protein sequence ID" value="GAA94726.1"/>
    <property type="molecule type" value="Genomic_DNA"/>
</dbReference>
<feature type="compositionally biased region" description="Low complexity" evidence="1">
    <location>
        <begin position="303"/>
        <end position="340"/>
    </location>
</feature>
<feature type="compositionally biased region" description="Polar residues" evidence="1">
    <location>
        <begin position="346"/>
        <end position="364"/>
    </location>
</feature>
<dbReference type="Proteomes" id="UP000009131">
    <property type="component" value="Unassembled WGS sequence"/>
</dbReference>
<evidence type="ECO:0000256" key="1">
    <source>
        <dbReference type="SAM" id="MobiDB-lite"/>
    </source>
</evidence>
<protein>
    <submittedName>
        <fullName evidence="2">Uncharacterized protein</fullName>
    </submittedName>
</protein>
<dbReference type="HOGENOM" id="CLU_024881_0_0_1"/>
<feature type="region of interest" description="Disordered" evidence="1">
    <location>
        <begin position="110"/>
        <end position="154"/>
    </location>
</feature>
<feature type="compositionally biased region" description="Polar residues" evidence="1">
    <location>
        <begin position="280"/>
        <end position="302"/>
    </location>
</feature>
<proteinExistence type="predicted"/>
<comment type="caution">
    <text evidence="2">The sequence shown here is derived from an EMBL/GenBank/DDBJ whole genome shotgun (WGS) entry which is preliminary data.</text>
</comment>
<gene>
    <name evidence="2" type="primary">Mo01380</name>
    <name evidence="2" type="ORF">E5Q_01380</name>
</gene>
<evidence type="ECO:0000313" key="2">
    <source>
        <dbReference type="EMBL" id="GAA94726.1"/>
    </source>
</evidence>
<dbReference type="PANTHER" id="PTHR15276:SF0">
    <property type="entry name" value="COILED-COIL DOMAIN-CONTAINING PROTEIN 6"/>
    <property type="match status" value="1"/>
</dbReference>
<keyword evidence="3" id="KW-1185">Reference proteome</keyword>
<reference evidence="2 3" key="2">
    <citation type="journal article" date="2012" name="Open Biol.">
        <title>Characteristics of nucleosomes and linker DNA regions on the genome of the basidiomycete Mixia osmundae revealed by mono- and dinucleosome mapping.</title>
        <authorList>
            <person name="Nishida H."/>
            <person name="Kondo S."/>
            <person name="Matsumoto T."/>
            <person name="Suzuki Y."/>
            <person name="Yoshikawa H."/>
            <person name="Taylor T.D."/>
            <person name="Sugiyama J."/>
        </authorList>
    </citation>
    <scope>NUCLEOTIDE SEQUENCE [LARGE SCALE GENOMIC DNA]</scope>
    <source>
        <strain evidence="3">CBS 9802 / IAM 14324 / JCM 22182 / KY 12970</strain>
    </source>
</reference>
<dbReference type="Pfam" id="PF09755">
    <property type="entry name" value="DUF2046"/>
    <property type="match status" value="1"/>
</dbReference>
<dbReference type="InParanoid" id="G7DVW6"/>
<accession>G7DVW6</accession>
<feature type="region of interest" description="Disordered" evidence="1">
    <location>
        <begin position="1"/>
        <end position="42"/>
    </location>
</feature>
<reference evidence="2 3" key="1">
    <citation type="journal article" date="2011" name="J. Gen. Appl. Microbiol.">
        <title>Draft genome sequencing of the enigmatic basidiomycete Mixia osmundae.</title>
        <authorList>
            <person name="Nishida H."/>
            <person name="Nagatsuka Y."/>
            <person name="Sugiyama J."/>
        </authorList>
    </citation>
    <scope>NUCLEOTIDE SEQUENCE [LARGE SCALE GENOMIC DNA]</scope>
    <source>
        <strain evidence="3">CBS 9802 / IAM 14324 / JCM 22182 / KY 12970</strain>
    </source>
</reference>
<feature type="compositionally biased region" description="Polar residues" evidence="1">
    <location>
        <begin position="134"/>
        <end position="149"/>
    </location>
</feature>
<dbReference type="eggNOG" id="ENOG502S5FR">
    <property type="taxonomic scope" value="Eukaryota"/>
</dbReference>
<feature type="compositionally biased region" description="Low complexity" evidence="1">
    <location>
        <begin position="27"/>
        <end position="38"/>
    </location>
</feature>
<dbReference type="STRING" id="764103.G7DVW6"/>
<dbReference type="PANTHER" id="PTHR15276">
    <property type="entry name" value="H4 D10S170 PROTEIN-RELATED"/>
    <property type="match status" value="1"/>
</dbReference>
<sequence>MSRSSRGPLQDDPPDYPPRLSASQRGSSYVSQRSNSNSDIAKHEEDLINALEAEEERMVNALTRKLEKLRAEKAQLECTLEAEGEMLVNKLQKQLQALMLQQQSSAAANKDAASASVSPVIEQSETLPPRQFPLSPQSQDRSRTQSTAQDGPDLSVLMASPQDLLNPSVSRLNEVLRDENTSLRNRLAESEQALIRTMRFNDVYRSELIELRRRAGKDVGDLVGAPSGAQLIADRKQTYEDLNFSGLGHRGRLNSNTQGTAAKVSSIAIPGVTPAALHPTSRTTYGFSPMTASKSKQPFSMQSSTLPPSTPLSPSSYLASSTSTDSNNTNMTTPSTSYTNPPQPLNTPLSSPSVSSNYLQSSRRTLGESAILDDESTSPNSTRFASRSSSMNGRVAETGQLRRSVGPSDASRQDLSL</sequence>
<name>G7DVW6_MIXOS</name>
<feature type="region of interest" description="Disordered" evidence="1">
    <location>
        <begin position="274"/>
        <end position="417"/>
    </location>
</feature>